<gene>
    <name evidence="1" type="ORF">BD311DRAFT_258107</name>
</gene>
<name>A0A4Q9MRF3_9APHY</name>
<protein>
    <submittedName>
        <fullName evidence="1">Uncharacterized protein</fullName>
    </submittedName>
</protein>
<evidence type="ECO:0000313" key="1">
    <source>
        <dbReference type="EMBL" id="TBU29648.1"/>
    </source>
</evidence>
<dbReference type="Proteomes" id="UP000292957">
    <property type="component" value="Unassembled WGS sequence"/>
</dbReference>
<dbReference type="Gene3D" id="2.40.30.10">
    <property type="entry name" value="Translation factors"/>
    <property type="match status" value="1"/>
</dbReference>
<organism evidence="1">
    <name type="scientific">Dichomitus squalens</name>
    <dbReference type="NCBI Taxonomy" id="114155"/>
    <lineage>
        <taxon>Eukaryota</taxon>
        <taxon>Fungi</taxon>
        <taxon>Dikarya</taxon>
        <taxon>Basidiomycota</taxon>
        <taxon>Agaricomycotina</taxon>
        <taxon>Agaricomycetes</taxon>
        <taxon>Polyporales</taxon>
        <taxon>Polyporaceae</taxon>
        <taxon>Dichomitus</taxon>
    </lineage>
</organism>
<sequence length="57" mass="6396">MTIDTQGHNRCKPIILHIVSLFPGDGHLHFVVPSDAIDLGTSIYPTFCRTWARWASC</sequence>
<proteinExistence type="predicted"/>
<accession>A0A4Q9MRF3</accession>
<dbReference type="EMBL" id="ML143411">
    <property type="protein sequence ID" value="TBU29648.1"/>
    <property type="molecule type" value="Genomic_DNA"/>
</dbReference>
<reference evidence="1" key="1">
    <citation type="submission" date="2019-01" db="EMBL/GenBank/DDBJ databases">
        <title>Draft genome sequences of three monokaryotic isolates of the white-rot basidiomycete fungus Dichomitus squalens.</title>
        <authorList>
            <consortium name="DOE Joint Genome Institute"/>
            <person name="Lopez S.C."/>
            <person name="Andreopoulos B."/>
            <person name="Pangilinan J."/>
            <person name="Lipzen A."/>
            <person name="Riley R."/>
            <person name="Ahrendt S."/>
            <person name="Ng V."/>
            <person name="Barry K."/>
            <person name="Daum C."/>
            <person name="Grigoriev I.V."/>
            <person name="Hilden K.S."/>
            <person name="Makela M.R."/>
            <person name="de Vries R.P."/>
        </authorList>
    </citation>
    <scope>NUCLEOTIDE SEQUENCE [LARGE SCALE GENOMIC DNA]</scope>
    <source>
        <strain evidence="1">OM18370.1</strain>
    </source>
</reference>
<dbReference type="AlphaFoldDB" id="A0A4Q9MRF3"/>